<feature type="domain" description="DNA binding HTH" evidence="2">
    <location>
        <begin position="301"/>
        <end position="340"/>
    </location>
</feature>
<organism evidence="3 4">
    <name type="scientific">Roseovarius litorisediminis</name>
    <dbReference type="NCBI Taxonomy" id="1312363"/>
    <lineage>
        <taxon>Bacteria</taxon>
        <taxon>Pseudomonadati</taxon>
        <taxon>Pseudomonadota</taxon>
        <taxon>Alphaproteobacteria</taxon>
        <taxon>Rhodobacterales</taxon>
        <taxon>Roseobacteraceae</taxon>
        <taxon>Roseovarius</taxon>
    </lineage>
</organism>
<dbReference type="Proteomes" id="UP000193827">
    <property type="component" value="Unassembled WGS sequence"/>
</dbReference>
<evidence type="ECO:0000259" key="1">
    <source>
        <dbReference type="Pfam" id="PF01590"/>
    </source>
</evidence>
<reference evidence="3 4" key="1">
    <citation type="submission" date="2017-03" db="EMBL/GenBank/DDBJ databases">
        <authorList>
            <person name="Afonso C.L."/>
            <person name="Miller P.J."/>
            <person name="Scott M.A."/>
            <person name="Spackman E."/>
            <person name="Goraichik I."/>
            <person name="Dimitrov K.M."/>
            <person name="Suarez D.L."/>
            <person name="Swayne D.E."/>
        </authorList>
    </citation>
    <scope>NUCLEOTIDE SEQUENCE [LARGE SCALE GENOMIC DNA]</scope>
    <source>
        <strain evidence="3 4">CECT 8287</strain>
    </source>
</reference>
<dbReference type="InterPro" id="IPR009057">
    <property type="entry name" value="Homeodomain-like_sf"/>
</dbReference>
<dbReference type="SUPFAM" id="SSF55781">
    <property type="entry name" value="GAF domain-like"/>
    <property type="match status" value="1"/>
</dbReference>
<evidence type="ECO:0000313" key="3">
    <source>
        <dbReference type="EMBL" id="SLN67470.1"/>
    </source>
</evidence>
<dbReference type="Gene3D" id="3.30.450.40">
    <property type="match status" value="1"/>
</dbReference>
<dbReference type="SUPFAM" id="SSF46689">
    <property type="entry name" value="Homeodomain-like"/>
    <property type="match status" value="1"/>
</dbReference>
<dbReference type="InterPro" id="IPR029016">
    <property type="entry name" value="GAF-like_dom_sf"/>
</dbReference>
<evidence type="ECO:0000313" key="4">
    <source>
        <dbReference type="Proteomes" id="UP000193827"/>
    </source>
</evidence>
<sequence>MVRAGYSSRVAKQIARPIAFRKEMTIAPNHRHHVDKVLEESQSASAPARSRIAASWRRSMVKHGLDPAERRAPERVDARDLATRRAGMEQFLQVAAPKLDQLFGLLGQSGCAVLLTDAQGVVLDQRCGEGDADIFQSWGLWQGAVWSEAAEGTNGIGTCIAEDRRVIIHRDEHFLARNTAMSCMDAPIYGADGQIVAALDVSSARSDQTEGFNRLIAATVAQTARQIEADNFRAAFPRARIVFADHDDSEVAMLLAVDADDIVIGATRGARKAFGLGATGPITAVPASDIFGREDGPRGFERAERAAVIRALARAGGNVSAAARALGIGRATLYRRMKRLGLSENTA</sequence>
<proteinExistence type="predicted"/>
<evidence type="ECO:0000259" key="2">
    <source>
        <dbReference type="Pfam" id="PF02954"/>
    </source>
</evidence>
<gene>
    <name evidence="3" type="primary">acoR</name>
    <name evidence="3" type="ORF">PEL8287_03730</name>
</gene>
<dbReference type="InterPro" id="IPR002197">
    <property type="entry name" value="HTH_Fis"/>
</dbReference>
<dbReference type="AlphaFoldDB" id="A0A1Y5TMP0"/>
<dbReference type="Pfam" id="PF02954">
    <property type="entry name" value="HTH_8"/>
    <property type="match status" value="1"/>
</dbReference>
<name>A0A1Y5TMP0_9RHOB</name>
<protein>
    <submittedName>
        <fullName evidence="3">Acetoin catabolism regulatory protein</fullName>
    </submittedName>
</protein>
<dbReference type="InterPro" id="IPR003018">
    <property type="entry name" value="GAF"/>
</dbReference>
<accession>A0A1Y5TMP0</accession>
<keyword evidence="4" id="KW-1185">Reference proteome</keyword>
<dbReference type="Gene3D" id="1.10.10.60">
    <property type="entry name" value="Homeodomain-like"/>
    <property type="match status" value="1"/>
</dbReference>
<feature type="domain" description="GAF" evidence="1">
    <location>
        <begin position="99"/>
        <end position="228"/>
    </location>
</feature>
<dbReference type="GO" id="GO:0043565">
    <property type="term" value="F:sequence-specific DNA binding"/>
    <property type="evidence" value="ECO:0007669"/>
    <property type="project" value="InterPro"/>
</dbReference>
<dbReference type="PRINTS" id="PR01590">
    <property type="entry name" value="HTHFIS"/>
</dbReference>
<dbReference type="EMBL" id="FWFL01000014">
    <property type="protein sequence ID" value="SLN67470.1"/>
    <property type="molecule type" value="Genomic_DNA"/>
</dbReference>
<dbReference type="Pfam" id="PF01590">
    <property type="entry name" value="GAF"/>
    <property type="match status" value="1"/>
</dbReference>